<accession>A0A1J8Q7N0</accession>
<name>A0A1J8Q7N0_9AGAM</name>
<organism evidence="2 3">
    <name type="scientific">Rhizopogon vesiculosus</name>
    <dbReference type="NCBI Taxonomy" id="180088"/>
    <lineage>
        <taxon>Eukaryota</taxon>
        <taxon>Fungi</taxon>
        <taxon>Dikarya</taxon>
        <taxon>Basidiomycota</taxon>
        <taxon>Agaricomycotina</taxon>
        <taxon>Agaricomycetes</taxon>
        <taxon>Agaricomycetidae</taxon>
        <taxon>Boletales</taxon>
        <taxon>Suillineae</taxon>
        <taxon>Rhizopogonaceae</taxon>
        <taxon>Rhizopogon</taxon>
    </lineage>
</organism>
<dbReference type="EMBL" id="LVVM01002216">
    <property type="protein sequence ID" value="OJA17045.1"/>
    <property type="molecule type" value="Genomic_DNA"/>
</dbReference>
<dbReference type="OrthoDB" id="3265817at2759"/>
<evidence type="ECO:0000313" key="3">
    <source>
        <dbReference type="Proteomes" id="UP000183567"/>
    </source>
</evidence>
<keyword evidence="3" id="KW-1185">Reference proteome</keyword>
<proteinExistence type="predicted"/>
<dbReference type="AlphaFoldDB" id="A0A1J8Q7N0"/>
<feature type="compositionally biased region" description="Polar residues" evidence="1">
    <location>
        <begin position="189"/>
        <end position="201"/>
    </location>
</feature>
<evidence type="ECO:0000256" key="1">
    <source>
        <dbReference type="SAM" id="MobiDB-lite"/>
    </source>
</evidence>
<reference evidence="2 3" key="1">
    <citation type="submission" date="2016-03" db="EMBL/GenBank/DDBJ databases">
        <title>Comparative genomics of the ectomycorrhizal sister species Rhizopogon vinicolor and Rhizopogon vesiculosus (Basidiomycota: Boletales) reveals a divergence of the mating type B locus.</title>
        <authorList>
            <person name="Mujic A.B."/>
            <person name="Kuo A."/>
            <person name="Tritt A."/>
            <person name="Lipzen A."/>
            <person name="Chen C."/>
            <person name="Johnson J."/>
            <person name="Sharma A."/>
            <person name="Barry K."/>
            <person name="Grigoriev I.V."/>
            <person name="Spatafora J.W."/>
        </authorList>
    </citation>
    <scope>NUCLEOTIDE SEQUENCE [LARGE SCALE GENOMIC DNA]</scope>
    <source>
        <strain evidence="2 3">AM-OR11-056</strain>
    </source>
</reference>
<dbReference type="Proteomes" id="UP000183567">
    <property type="component" value="Unassembled WGS sequence"/>
</dbReference>
<feature type="region of interest" description="Disordered" evidence="1">
    <location>
        <begin position="189"/>
        <end position="208"/>
    </location>
</feature>
<protein>
    <submittedName>
        <fullName evidence="2">Uncharacterized protein</fullName>
    </submittedName>
</protein>
<sequence length="208" mass="23213">MSINSSPERLDNSHEVQEILASELHTSSFDSSSTFLMNPDSSNPCMRSSTCSSLQHVPTVKFAPLPSPDPSWKRRSVLPLGVAARSRRPRRVRDVAEQRQSLWANDPAADPLLEDPLLTLGKFVKSASKSLWQRIRKRSGLSGQVQPTHHYTDLIRDTRSVEEQEHRQAIVNPEKGVGACFEQAPNNVDTKGQWRRSTGNMPSVPGLH</sequence>
<gene>
    <name evidence="2" type="ORF">AZE42_03565</name>
</gene>
<evidence type="ECO:0000313" key="2">
    <source>
        <dbReference type="EMBL" id="OJA17045.1"/>
    </source>
</evidence>
<comment type="caution">
    <text evidence="2">The sequence shown here is derived from an EMBL/GenBank/DDBJ whole genome shotgun (WGS) entry which is preliminary data.</text>
</comment>